<feature type="signal peptide" evidence="1">
    <location>
        <begin position="1"/>
        <end position="15"/>
    </location>
</feature>
<name>A0A1L7XYN3_9HELO</name>
<protein>
    <submittedName>
        <fullName evidence="2">Uncharacterized protein</fullName>
    </submittedName>
</protein>
<organism evidence="2 3">
    <name type="scientific">Phialocephala subalpina</name>
    <dbReference type="NCBI Taxonomy" id="576137"/>
    <lineage>
        <taxon>Eukaryota</taxon>
        <taxon>Fungi</taxon>
        <taxon>Dikarya</taxon>
        <taxon>Ascomycota</taxon>
        <taxon>Pezizomycotina</taxon>
        <taxon>Leotiomycetes</taxon>
        <taxon>Helotiales</taxon>
        <taxon>Mollisiaceae</taxon>
        <taxon>Phialocephala</taxon>
        <taxon>Phialocephala fortinii species complex</taxon>
    </lineage>
</organism>
<keyword evidence="3" id="KW-1185">Reference proteome</keyword>
<dbReference type="EMBL" id="FJOG01000104">
    <property type="protein sequence ID" value="CZR70182.1"/>
    <property type="molecule type" value="Genomic_DNA"/>
</dbReference>
<reference evidence="2 3" key="1">
    <citation type="submission" date="2016-03" db="EMBL/GenBank/DDBJ databases">
        <authorList>
            <person name="Ploux O."/>
        </authorList>
    </citation>
    <scope>NUCLEOTIDE SEQUENCE [LARGE SCALE GENOMIC DNA]</scope>
    <source>
        <strain evidence="2 3">UAMH 11012</strain>
    </source>
</reference>
<keyword evidence="1" id="KW-0732">Signal</keyword>
<evidence type="ECO:0000313" key="3">
    <source>
        <dbReference type="Proteomes" id="UP000184330"/>
    </source>
</evidence>
<dbReference type="AlphaFoldDB" id="A0A1L7XYN3"/>
<sequence length="272" mass="30398">MLNLVFGLLVSSLTTNELTDIDDFLLSLDIQLPNSPETKETPRRLMVPASSTVADGTIEPFIANNEHLDNSLQGFADECVEQTGKDDQSSLSLPRVASKHLEAKSLDFESSSYNNPTQVDTIPQQQAKQDRKRLASAALIHQGQQASETDTLSTIPRDIVDKWNRIAGPEALTQLWRCLWAKRGSPSDKKAESTLETLEPLDPSMEGQLARYQLQYQSGAKGTLKGSKQFAELPWRLYLANISILYMRDAAILGYYSRIRGYRQATTYDREG</sequence>
<gene>
    <name evidence="2" type="ORF">PAC_20083</name>
</gene>
<proteinExistence type="predicted"/>
<evidence type="ECO:0000313" key="2">
    <source>
        <dbReference type="EMBL" id="CZR70182.1"/>
    </source>
</evidence>
<dbReference type="OrthoDB" id="10559323at2759"/>
<feature type="chain" id="PRO_5013018823" evidence="1">
    <location>
        <begin position="16"/>
        <end position="272"/>
    </location>
</feature>
<accession>A0A1L7XYN3</accession>
<evidence type="ECO:0000256" key="1">
    <source>
        <dbReference type="SAM" id="SignalP"/>
    </source>
</evidence>
<dbReference type="Proteomes" id="UP000184330">
    <property type="component" value="Unassembled WGS sequence"/>
</dbReference>